<dbReference type="Pfam" id="PF00512">
    <property type="entry name" value="HisKA"/>
    <property type="match status" value="1"/>
</dbReference>
<dbReference type="SUPFAM" id="SSF52172">
    <property type="entry name" value="CheY-like"/>
    <property type="match status" value="1"/>
</dbReference>
<dbReference type="PRINTS" id="PR00344">
    <property type="entry name" value="BCTRLSENSOR"/>
</dbReference>
<name>A0A413JZ18_BACFG</name>
<dbReference type="PANTHER" id="PTHR45339">
    <property type="entry name" value="HYBRID SIGNAL TRANSDUCTION HISTIDINE KINASE J"/>
    <property type="match status" value="1"/>
</dbReference>
<evidence type="ECO:0000256" key="7">
    <source>
        <dbReference type="PROSITE-ProRule" id="PRU00169"/>
    </source>
</evidence>
<evidence type="ECO:0000256" key="2">
    <source>
        <dbReference type="ARBA" id="ARBA00012438"/>
    </source>
</evidence>
<dbReference type="InterPro" id="IPR011006">
    <property type="entry name" value="CheY-like_superfamily"/>
</dbReference>
<dbReference type="Gene3D" id="1.10.287.130">
    <property type="match status" value="1"/>
</dbReference>
<dbReference type="InterPro" id="IPR005467">
    <property type="entry name" value="His_kinase_dom"/>
</dbReference>
<dbReference type="Gene3D" id="3.30.565.10">
    <property type="entry name" value="Histidine kinase-like ATPase, C-terminal domain"/>
    <property type="match status" value="1"/>
</dbReference>
<evidence type="ECO:0000256" key="5">
    <source>
        <dbReference type="ARBA" id="ARBA00022777"/>
    </source>
</evidence>
<evidence type="ECO:0000313" key="11">
    <source>
        <dbReference type="EMBL" id="RGY68778.1"/>
    </source>
</evidence>
<gene>
    <name evidence="11" type="ORF">DXA27_10620</name>
</gene>
<reference evidence="11 12" key="1">
    <citation type="submission" date="2018-08" db="EMBL/GenBank/DDBJ databases">
        <title>A genome reference for cultivated species of the human gut microbiota.</title>
        <authorList>
            <person name="Zou Y."/>
            <person name="Xue W."/>
            <person name="Luo G."/>
        </authorList>
    </citation>
    <scope>NUCLEOTIDE SEQUENCE [LARGE SCALE GENOMIC DNA]</scope>
    <source>
        <strain evidence="11 12">OF01-1</strain>
    </source>
</reference>
<evidence type="ECO:0000256" key="1">
    <source>
        <dbReference type="ARBA" id="ARBA00000085"/>
    </source>
</evidence>
<dbReference type="Pfam" id="PF13426">
    <property type="entry name" value="PAS_9"/>
    <property type="match status" value="1"/>
</dbReference>
<feature type="modified residue" description="4-aspartylphosphate" evidence="7">
    <location>
        <position position="748"/>
    </location>
</feature>
<dbReference type="RefSeq" id="WP_005819275.1">
    <property type="nucleotide sequence ID" value="NZ_JAGJHH010000010.1"/>
</dbReference>
<comment type="caution">
    <text evidence="11">The sequence shown here is derived from an EMBL/GenBank/DDBJ whole genome shotgun (WGS) entry which is preliminary data.</text>
</comment>
<dbReference type="Gene3D" id="3.30.450.20">
    <property type="entry name" value="PAS domain"/>
    <property type="match status" value="3"/>
</dbReference>
<dbReference type="SMART" id="SM00388">
    <property type="entry name" value="HisKA"/>
    <property type="match status" value="1"/>
</dbReference>
<dbReference type="SUPFAM" id="SSF47384">
    <property type="entry name" value="Homodimeric domain of signal transducing histidine kinase"/>
    <property type="match status" value="1"/>
</dbReference>
<dbReference type="EC" id="2.7.13.3" evidence="2"/>
<proteinExistence type="predicted"/>
<dbReference type="CDD" id="cd00082">
    <property type="entry name" value="HisKA"/>
    <property type="match status" value="1"/>
</dbReference>
<dbReference type="Proteomes" id="UP000284614">
    <property type="component" value="Unassembled WGS sequence"/>
</dbReference>
<dbReference type="Gene3D" id="3.40.50.2300">
    <property type="match status" value="1"/>
</dbReference>
<dbReference type="Pfam" id="PF02518">
    <property type="entry name" value="HATPase_c"/>
    <property type="match status" value="1"/>
</dbReference>
<evidence type="ECO:0000256" key="4">
    <source>
        <dbReference type="ARBA" id="ARBA00022679"/>
    </source>
</evidence>
<dbReference type="SMART" id="SM00448">
    <property type="entry name" value="REC"/>
    <property type="match status" value="1"/>
</dbReference>
<keyword evidence="4" id="KW-0808">Transferase</keyword>
<dbReference type="EMBL" id="QSDG01000008">
    <property type="protein sequence ID" value="RGY68778.1"/>
    <property type="molecule type" value="Genomic_DNA"/>
</dbReference>
<comment type="catalytic activity">
    <reaction evidence="1">
        <text>ATP + protein L-histidine = ADP + protein N-phospho-L-histidine.</text>
        <dbReference type="EC" id="2.7.13.3"/>
    </reaction>
</comment>
<dbReference type="CDD" id="cd17546">
    <property type="entry name" value="REC_hyHK_CKI1_RcsC-like"/>
    <property type="match status" value="1"/>
</dbReference>
<dbReference type="InterPro" id="IPR035965">
    <property type="entry name" value="PAS-like_dom_sf"/>
</dbReference>
<dbReference type="PROSITE" id="PS50113">
    <property type="entry name" value="PAC"/>
    <property type="match status" value="2"/>
</dbReference>
<keyword evidence="5 11" id="KW-0418">Kinase</keyword>
<dbReference type="PROSITE" id="PS50110">
    <property type="entry name" value="RESPONSE_REGULATORY"/>
    <property type="match status" value="1"/>
</dbReference>
<dbReference type="SMART" id="SM00387">
    <property type="entry name" value="HATPase_c"/>
    <property type="match status" value="1"/>
</dbReference>
<dbReference type="InterPro" id="IPR003661">
    <property type="entry name" value="HisK_dim/P_dom"/>
</dbReference>
<feature type="domain" description="Histidine kinase" evidence="8">
    <location>
        <begin position="448"/>
        <end position="659"/>
    </location>
</feature>
<feature type="domain" description="Response regulatory" evidence="9">
    <location>
        <begin position="699"/>
        <end position="813"/>
    </location>
</feature>
<dbReference type="Pfam" id="PF00072">
    <property type="entry name" value="Response_reg"/>
    <property type="match status" value="1"/>
</dbReference>
<keyword evidence="3 7" id="KW-0597">Phosphoprotein</keyword>
<dbReference type="InterPro" id="IPR001789">
    <property type="entry name" value="Sig_transdc_resp-reg_receiver"/>
</dbReference>
<dbReference type="InterPro" id="IPR004358">
    <property type="entry name" value="Sig_transdc_His_kin-like_C"/>
</dbReference>
<dbReference type="GO" id="GO:0000155">
    <property type="term" value="F:phosphorelay sensor kinase activity"/>
    <property type="evidence" value="ECO:0007669"/>
    <property type="project" value="InterPro"/>
</dbReference>
<evidence type="ECO:0000259" key="10">
    <source>
        <dbReference type="PROSITE" id="PS50113"/>
    </source>
</evidence>
<dbReference type="InterPro" id="IPR036890">
    <property type="entry name" value="HATPase_C_sf"/>
</dbReference>
<evidence type="ECO:0000313" key="12">
    <source>
        <dbReference type="Proteomes" id="UP000284614"/>
    </source>
</evidence>
<evidence type="ECO:0000256" key="3">
    <source>
        <dbReference type="ARBA" id="ARBA00022553"/>
    </source>
</evidence>
<dbReference type="PROSITE" id="PS50109">
    <property type="entry name" value="HIS_KIN"/>
    <property type="match status" value="1"/>
</dbReference>
<keyword evidence="6" id="KW-0902">Two-component regulatory system</keyword>
<accession>A0A413JZ18</accession>
<dbReference type="SUPFAM" id="SSF55874">
    <property type="entry name" value="ATPase domain of HSP90 chaperone/DNA topoisomerase II/histidine kinase"/>
    <property type="match status" value="1"/>
</dbReference>
<dbReference type="InterPro" id="IPR000014">
    <property type="entry name" value="PAS"/>
</dbReference>
<protein>
    <recommendedName>
        <fullName evidence="2">histidine kinase</fullName>
        <ecNumber evidence="2">2.7.13.3</ecNumber>
    </recommendedName>
</protein>
<evidence type="ECO:0000259" key="9">
    <source>
        <dbReference type="PROSITE" id="PS50110"/>
    </source>
</evidence>
<dbReference type="InterPro" id="IPR036097">
    <property type="entry name" value="HisK_dim/P_sf"/>
</dbReference>
<evidence type="ECO:0000259" key="8">
    <source>
        <dbReference type="PROSITE" id="PS50109"/>
    </source>
</evidence>
<feature type="domain" description="PAC" evidence="10">
    <location>
        <begin position="380"/>
        <end position="430"/>
    </location>
</feature>
<feature type="domain" description="PAC" evidence="10">
    <location>
        <begin position="120"/>
        <end position="180"/>
    </location>
</feature>
<dbReference type="FunFam" id="1.10.287.130:FF:000001">
    <property type="entry name" value="Two-component sensor histidine kinase"/>
    <property type="match status" value="1"/>
</dbReference>
<dbReference type="InterPro" id="IPR000700">
    <property type="entry name" value="PAS-assoc_C"/>
</dbReference>
<organism evidence="11 12">
    <name type="scientific">Bacteroides fragilis</name>
    <dbReference type="NCBI Taxonomy" id="817"/>
    <lineage>
        <taxon>Bacteria</taxon>
        <taxon>Pseudomonadati</taxon>
        <taxon>Bacteroidota</taxon>
        <taxon>Bacteroidia</taxon>
        <taxon>Bacteroidales</taxon>
        <taxon>Bacteroidaceae</taxon>
        <taxon>Bacteroides</taxon>
    </lineage>
</organism>
<evidence type="ECO:0000256" key="6">
    <source>
        <dbReference type="ARBA" id="ARBA00023012"/>
    </source>
</evidence>
<dbReference type="SUPFAM" id="SSF55785">
    <property type="entry name" value="PYP-like sensor domain (PAS domain)"/>
    <property type="match status" value="2"/>
</dbReference>
<dbReference type="InterPro" id="IPR003594">
    <property type="entry name" value="HATPase_dom"/>
</dbReference>
<dbReference type="AlphaFoldDB" id="A0A413JZ18"/>
<dbReference type="PANTHER" id="PTHR45339:SF1">
    <property type="entry name" value="HYBRID SIGNAL TRANSDUCTION HISTIDINE KINASE J"/>
    <property type="match status" value="1"/>
</dbReference>
<sequence length="814" mass="92548">MTYLLTLLLLLTSCAVIILSVILIQMSRHRRSTANALQDAYETLKLQNLRTEAILGDLPVGVEVYSKEGVLIGLNERSCKIFGVTDKKELLGSIPIMKNPVIPLAVKEAFQHQKKIQIDFPYDFSIVNNTGFYNTNRSNEIKRISCNGTPVFDSYGKMQNYVFIMNDITKEYEQAKQLEESIRLSHEAIQASNLVLWRYDNRSRLFSSYNDPVTNYNNDALMPTEEYISAMHHLEDLANVREYINAMDEGKDFSYEIPIRVKTAYDPDWQDCIISGTPFLKDENGKILVYTGFRRNISSWKKLNDALLKANQQNELILNNSNSGLVYISTDHIVQWTNLGTCSTSISNEAYKKGTFCYQSTYGRNTPCEDCVMQKAILSRQTERHVLNLNNRLIESYATPIFNSHDKVEGVVLRLNDVSERERLISELSEAKERAEQSDKLKSAFLANISHEIRTPLNAIVGFSSLLMNTESQEEKMEFNRIITTNTDLLLRLINDILDLSKIEAGFVDRKIDKLDLAIYFNELYHSAQQRMTNPDVKLICENPYEHCIVQLDSKRMAQVVLNYTTNAIKYTPKGTIRMGYERCDGGLRFYVSDTGIGISEENKPRVYHRFEKLDEFAQGTGLGLSICKAITEACGGRLGFETKEGVGSTFWSWIPCEFCEPDTKETDIIEVSDSDSSSRAIQKPSAGFNDLTDPQPKKILVAEDIDSNYRLITALLKHTNYSLHRAMDGIEAVEKAKAEQFDLILMDMKMPHLDGLEATRRIRRTNESLPIIALTAHAFNSDKEAALEAGCNAYIVKPVNKELLLKTLHEYLD</sequence>